<feature type="domain" description="MULE transposase" evidence="5">
    <location>
        <begin position="80"/>
        <end position="131"/>
    </location>
</feature>
<dbReference type="EMBL" id="PGOL01001535">
    <property type="protein sequence ID" value="PKI57115.1"/>
    <property type="molecule type" value="Genomic_DNA"/>
</dbReference>
<evidence type="ECO:0000256" key="2">
    <source>
        <dbReference type="ARBA" id="ARBA00022598"/>
    </source>
</evidence>
<evidence type="ECO:0000259" key="4">
    <source>
        <dbReference type="Pfam" id="PF00501"/>
    </source>
</evidence>
<feature type="domain" description="AMP-dependent synthetase/ligase" evidence="4">
    <location>
        <begin position="282"/>
        <end position="386"/>
    </location>
</feature>
<dbReference type="Pfam" id="PF00501">
    <property type="entry name" value="AMP-binding"/>
    <property type="match status" value="1"/>
</dbReference>
<feature type="region of interest" description="Disordered" evidence="3">
    <location>
        <begin position="18"/>
        <end position="40"/>
    </location>
</feature>
<evidence type="ECO:0008006" key="8">
    <source>
        <dbReference type="Google" id="ProtNLM"/>
    </source>
</evidence>
<dbReference type="GO" id="GO:0016874">
    <property type="term" value="F:ligase activity"/>
    <property type="evidence" value="ECO:0007669"/>
    <property type="project" value="UniProtKB-KW"/>
</dbReference>
<evidence type="ECO:0000256" key="1">
    <source>
        <dbReference type="ARBA" id="ARBA00006432"/>
    </source>
</evidence>
<gene>
    <name evidence="6" type="ORF">CRG98_022509</name>
</gene>
<keyword evidence="2" id="KW-0436">Ligase</keyword>
<dbReference type="AlphaFoldDB" id="A0A2I0JLD3"/>
<proteinExistence type="inferred from homology"/>
<evidence type="ECO:0000313" key="7">
    <source>
        <dbReference type="Proteomes" id="UP000233551"/>
    </source>
</evidence>
<reference evidence="6 7" key="1">
    <citation type="submission" date="2017-11" db="EMBL/GenBank/DDBJ databases">
        <title>De-novo sequencing of pomegranate (Punica granatum L.) genome.</title>
        <authorList>
            <person name="Akparov Z."/>
            <person name="Amiraslanov A."/>
            <person name="Hajiyeva S."/>
            <person name="Abbasov M."/>
            <person name="Kaur K."/>
            <person name="Hamwieh A."/>
            <person name="Solovyev V."/>
            <person name="Salamov A."/>
            <person name="Braich B."/>
            <person name="Kosarev P."/>
            <person name="Mahmoud A."/>
            <person name="Hajiyev E."/>
            <person name="Babayeva S."/>
            <person name="Izzatullayeva V."/>
            <person name="Mammadov A."/>
            <person name="Mammadov A."/>
            <person name="Sharifova S."/>
            <person name="Ojaghi J."/>
            <person name="Eynullazada K."/>
            <person name="Bayramov B."/>
            <person name="Abdulazimova A."/>
            <person name="Shahmuradov I."/>
        </authorList>
    </citation>
    <scope>NUCLEOTIDE SEQUENCE [LARGE SCALE GENOMIC DNA]</scope>
    <source>
        <strain evidence="7">cv. AG2017</strain>
        <tissue evidence="6">Leaf</tissue>
    </source>
</reference>
<dbReference type="PANTHER" id="PTHR43859:SF5">
    <property type="entry name" value="ISOVALERATE--COA LIGASE AAE2"/>
    <property type="match status" value="1"/>
</dbReference>
<evidence type="ECO:0000256" key="3">
    <source>
        <dbReference type="SAM" id="MobiDB-lite"/>
    </source>
</evidence>
<dbReference type="SUPFAM" id="SSF56801">
    <property type="entry name" value="Acetyl-CoA synthetase-like"/>
    <property type="match status" value="1"/>
</dbReference>
<dbReference type="STRING" id="22663.A0A2I0JLD3"/>
<feature type="compositionally biased region" description="Basic and acidic residues" evidence="3">
    <location>
        <begin position="22"/>
        <end position="32"/>
    </location>
</feature>
<dbReference type="Pfam" id="PF10551">
    <property type="entry name" value="MULE"/>
    <property type="match status" value="1"/>
</dbReference>
<dbReference type="Proteomes" id="UP000233551">
    <property type="component" value="Unassembled WGS sequence"/>
</dbReference>
<protein>
    <recommendedName>
        <fullName evidence="8">AMP-dependent synthetase/ligase domain-containing protein</fullName>
    </recommendedName>
</protein>
<dbReference type="InterPro" id="IPR018289">
    <property type="entry name" value="MULE_transposase_dom"/>
</dbReference>
<keyword evidence="7" id="KW-1185">Reference proteome</keyword>
<dbReference type="PANTHER" id="PTHR43859">
    <property type="entry name" value="ACYL-ACTIVATING ENZYME"/>
    <property type="match status" value="1"/>
</dbReference>
<comment type="similarity">
    <text evidence="1">Belongs to the ATP-dependent AMP-binding enzyme family.</text>
</comment>
<dbReference type="InterPro" id="IPR000873">
    <property type="entry name" value="AMP-dep_synth/lig_dom"/>
</dbReference>
<sequence>MHSSRTPRALSSLNVHALAPEHSSKRSTESPDSRTLPGLFPRIPRQGTDLPLPLPHQFKRFYVCLDACRRGFLAGCRGIIGLDGCFLKGPCKGELLSAIGKDANNQMYPIAWAVVEAECTDSWTWFLNNLKHDLGLGNGNGWSFMSDRQKISDHLTSIEIGRLGKESRVLRSYHPTSDPTTLLAKAGVVDVATTTFISSPLGLSSSQILGFLIRISKRFLHNSRALLSSQFTRYLTVINRSLCAESDRWAASGWPEPESWKSMEGLVRCSANHALLSPISFLERSAKVHRDRTSLVYGPVEYTWGETHALCVRLASALAQLGISRGDVVATLASNVPTMYELHFAVSMAGAVLCTLNARHDPAMVSVLLRHSGAKLIFVDYEFANPRTPQVPRPVEAMHSFNFSKVTTLVNMSAGFSRPRIFISCKAFFSKRCRM</sequence>
<accession>A0A2I0JLD3</accession>
<comment type="caution">
    <text evidence="6">The sequence shown here is derived from an EMBL/GenBank/DDBJ whole genome shotgun (WGS) entry which is preliminary data.</text>
</comment>
<dbReference type="Gene3D" id="3.40.50.980">
    <property type="match status" value="1"/>
</dbReference>
<organism evidence="6 7">
    <name type="scientific">Punica granatum</name>
    <name type="common">Pomegranate</name>
    <dbReference type="NCBI Taxonomy" id="22663"/>
    <lineage>
        <taxon>Eukaryota</taxon>
        <taxon>Viridiplantae</taxon>
        <taxon>Streptophyta</taxon>
        <taxon>Embryophyta</taxon>
        <taxon>Tracheophyta</taxon>
        <taxon>Spermatophyta</taxon>
        <taxon>Magnoliopsida</taxon>
        <taxon>eudicotyledons</taxon>
        <taxon>Gunneridae</taxon>
        <taxon>Pentapetalae</taxon>
        <taxon>rosids</taxon>
        <taxon>malvids</taxon>
        <taxon>Myrtales</taxon>
        <taxon>Lythraceae</taxon>
        <taxon>Punica</taxon>
    </lineage>
</organism>
<evidence type="ECO:0000313" key="6">
    <source>
        <dbReference type="EMBL" id="PKI57115.1"/>
    </source>
</evidence>
<name>A0A2I0JLD3_PUNGR</name>
<evidence type="ECO:0000259" key="5">
    <source>
        <dbReference type="Pfam" id="PF10551"/>
    </source>
</evidence>